<dbReference type="Gene3D" id="3.90.1150.10">
    <property type="entry name" value="Aspartate Aminotransferase, domain 1"/>
    <property type="match status" value="1"/>
</dbReference>
<evidence type="ECO:0000313" key="4">
    <source>
        <dbReference type="EMBL" id="HCL01991.1"/>
    </source>
</evidence>
<protein>
    <submittedName>
        <fullName evidence="4">Aminotransferase</fullName>
    </submittedName>
</protein>
<evidence type="ECO:0000256" key="2">
    <source>
        <dbReference type="ARBA" id="ARBA00022898"/>
    </source>
</evidence>
<evidence type="ECO:0000259" key="3">
    <source>
        <dbReference type="Pfam" id="PF00266"/>
    </source>
</evidence>
<organism evidence="4 5">
    <name type="scientific">Lachnoclostridium phytofermentans</name>
    <dbReference type="NCBI Taxonomy" id="66219"/>
    <lineage>
        <taxon>Bacteria</taxon>
        <taxon>Bacillati</taxon>
        <taxon>Bacillota</taxon>
        <taxon>Clostridia</taxon>
        <taxon>Lachnospirales</taxon>
        <taxon>Lachnospiraceae</taxon>
    </lineage>
</organism>
<proteinExistence type="predicted"/>
<dbReference type="AlphaFoldDB" id="A0A3D2X4C4"/>
<dbReference type="Pfam" id="PF00266">
    <property type="entry name" value="Aminotran_5"/>
    <property type="match status" value="1"/>
</dbReference>
<keyword evidence="4" id="KW-0032">Aminotransferase</keyword>
<dbReference type="InterPro" id="IPR015424">
    <property type="entry name" value="PyrdxlP-dep_Trfase"/>
</dbReference>
<name>A0A3D2X4C4_9FIRM</name>
<comment type="caution">
    <text evidence="4">The sequence shown here is derived from an EMBL/GenBank/DDBJ whole genome shotgun (WGS) entry which is preliminary data.</text>
</comment>
<reference evidence="4 5" key="1">
    <citation type="journal article" date="2018" name="Nat. Biotechnol.">
        <title>A standardized bacterial taxonomy based on genome phylogeny substantially revises the tree of life.</title>
        <authorList>
            <person name="Parks D.H."/>
            <person name="Chuvochina M."/>
            <person name="Waite D.W."/>
            <person name="Rinke C."/>
            <person name="Skarshewski A."/>
            <person name="Chaumeil P.A."/>
            <person name="Hugenholtz P."/>
        </authorList>
    </citation>
    <scope>NUCLEOTIDE SEQUENCE [LARGE SCALE GENOMIC DNA]</scope>
    <source>
        <strain evidence="4">UBA11728</strain>
    </source>
</reference>
<keyword evidence="4" id="KW-0808">Transferase</keyword>
<feature type="domain" description="Aminotransferase class V" evidence="3">
    <location>
        <begin position="39"/>
        <end position="425"/>
    </location>
</feature>
<dbReference type="InterPro" id="IPR015422">
    <property type="entry name" value="PyrdxlP-dep_Trfase_small"/>
</dbReference>
<dbReference type="GO" id="GO:0008483">
    <property type="term" value="F:transaminase activity"/>
    <property type="evidence" value="ECO:0007669"/>
    <property type="project" value="UniProtKB-KW"/>
</dbReference>
<dbReference type="Gene3D" id="3.40.640.10">
    <property type="entry name" value="Type I PLP-dependent aspartate aminotransferase-like (Major domain)"/>
    <property type="match status" value="1"/>
</dbReference>
<accession>A0A3D2X4C4</accession>
<dbReference type="InterPro" id="IPR000192">
    <property type="entry name" value="Aminotrans_V_dom"/>
</dbReference>
<keyword evidence="2" id="KW-0663">Pyridoxal phosphate</keyword>
<dbReference type="Proteomes" id="UP000262969">
    <property type="component" value="Unassembled WGS sequence"/>
</dbReference>
<dbReference type="PANTHER" id="PTHR43586:SF8">
    <property type="entry name" value="CYSTEINE DESULFURASE 1, CHLOROPLASTIC"/>
    <property type="match status" value="1"/>
</dbReference>
<dbReference type="SUPFAM" id="SSF53383">
    <property type="entry name" value="PLP-dependent transferases"/>
    <property type="match status" value="1"/>
</dbReference>
<dbReference type="PANTHER" id="PTHR43586">
    <property type="entry name" value="CYSTEINE DESULFURASE"/>
    <property type="match status" value="1"/>
</dbReference>
<sequence>MDNSLGNSAMRNTSDYIRNMMFGLDALVELDNKKMVPAINLDNAATTPPFKEVVREIERQLMYYGSIGRGKGQKSEHSTEVYTNGREIVKDFVGANSDIYTAFYINNTTDGINKLASALIESPKDIVLSTRMEHHANDLPWRERTKTVYAKVDKNGRLIIDDVKRLLQMYNGRIKYVTVTAASNVTGYVNDVHYIARLAHQYGAKIIVDGAQIVAHRAFSMLGETPEENIDFFVFSAHKMYSPFGGGAVVGLTDVLNKHISHFYGGGMVESVCDYSVLFLPAPDRYEAGSPNYPGVVGMLKSMEILKHMGFDYIRKHEQVLLRRALDGLMKIPGVILYGDSINIDDRVGIAVFNIRDVKNEEVANFLAGYRAIAVRHAAFCAHSYVRRLTGVSEVQNHSKTLCYPPEGMVRISFGIYNNEADVDCFLAMINELLQHEHVRHFAKIRNESVQLTERSYKPYDRG</sequence>
<dbReference type="InterPro" id="IPR015421">
    <property type="entry name" value="PyrdxlP-dep_Trfase_major"/>
</dbReference>
<comment type="cofactor">
    <cofactor evidence="1">
        <name>pyridoxal 5'-phosphate</name>
        <dbReference type="ChEBI" id="CHEBI:597326"/>
    </cofactor>
</comment>
<evidence type="ECO:0000313" key="5">
    <source>
        <dbReference type="Proteomes" id="UP000262969"/>
    </source>
</evidence>
<gene>
    <name evidence="4" type="ORF">DHW61_06160</name>
</gene>
<dbReference type="EMBL" id="DPVV01000207">
    <property type="protein sequence ID" value="HCL01991.1"/>
    <property type="molecule type" value="Genomic_DNA"/>
</dbReference>
<evidence type="ECO:0000256" key="1">
    <source>
        <dbReference type="ARBA" id="ARBA00001933"/>
    </source>
</evidence>